<dbReference type="InterPro" id="IPR050335">
    <property type="entry name" value="ERT1_acuK_gluconeogen_tf"/>
</dbReference>
<feature type="domain" description="Zn(2)-C6 fungal-type" evidence="4">
    <location>
        <begin position="308"/>
        <end position="337"/>
    </location>
</feature>
<dbReference type="GeneID" id="27689842"/>
<dbReference type="PROSITE" id="PS50048">
    <property type="entry name" value="ZN2_CY6_FUNGAL_2"/>
    <property type="match status" value="1"/>
</dbReference>
<organism evidence="5 6">
    <name type="scientific">Spizellomyces punctatus (strain DAOM BR117)</name>
    <dbReference type="NCBI Taxonomy" id="645134"/>
    <lineage>
        <taxon>Eukaryota</taxon>
        <taxon>Fungi</taxon>
        <taxon>Fungi incertae sedis</taxon>
        <taxon>Chytridiomycota</taxon>
        <taxon>Chytridiomycota incertae sedis</taxon>
        <taxon>Chytridiomycetes</taxon>
        <taxon>Spizellomycetales</taxon>
        <taxon>Spizellomycetaceae</taxon>
        <taxon>Spizellomyces</taxon>
    </lineage>
</organism>
<proteinExistence type="predicted"/>
<evidence type="ECO:0000313" key="6">
    <source>
        <dbReference type="Proteomes" id="UP000053201"/>
    </source>
</evidence>
<dbReference type="STRING" id="645134.A0A0L0H9D6"/>
<evidence type="ECO:0000256" key="3">
    <source>
        <dbReference type="SAM" id="MobiDB-lite"/>
    </source>
</evidence>
<feature type="compositionally biased region" description="Basic residues" evidence="3">
    <location>
        <begin position="460"/>
        <end position="470"/>
    </location>
</feature>
<evidence type="ECO:0000256" key="1">
    <source>
        <dbReference type="ARBA" id="ARBA00022723"/>
    </source>
</evidence>
<feature type="region of interest" description="Disordered" evidence="3">
    <location>
        <begin position="344"/>
        <end position="379"/>
    </location>
</feature>
<dbReference type="VEuPathDB" id="FungiDB:SPPG_06549"/>
<dbReference type="PANTHER" id="PTHR47659">
    <property type="entry name" value="ZN(II)2CYS6 TRANSCRIPTION FACTOR (EUROFUNG)-RELATED"/>
    <property type="match status" value="1"/>
</dbReference>
<accession>A0A0L0H9D6</accession>
<keyword evidence="2" id="KW-0539">Nucleus</keyword>
<protein>
    <recommendedName>
        <fullName evidence="4">Zn(2)-C6 fungal-type domain-containing protein</fullName>
    </recommendedName>
</protein>
<dbReference type="GO" id="GO:0008270">
    <property type="term" value="F:zinc ion binding"/>
    <property type="evidence" value="ECO:0007669"/>
    <property type="project" value="InterPro"/>
</dbReference>
<evidence type="ECO:0000259" key="4">
    <source>
        <dbReference type="PROSITE" id="PS50048"/>
    </source>
</evidence>
<sequence>MLVGTQSTSEINMAGMCDMDLIMRLHQYAYNPSVYKPNPYVDVSKLNLGAYMQDMFGQDVLSAAEQEVVAPLATTDISTLEQSPERLGQAPLAAVTPIPLGDMPFIFDLGYSQGHLQDHAKQTVTALQACGIPTSPSRPAPASFLPEMESRLLHSTSLDFLDSLGPDVGVGADEEFGSQDSILQDEFDDEPRYTDLSCPSSDFTQADISSPIDFQPPFHGLATPEDDNEFEIYAFGADYTPAPVRTSRRLSHSSLLSEPIAEAPKPKARKRKAAVSDVENEENVDPDMPAQKKIRQKAETRREQCKIACIHCKKACKKCDNLRPCTRCCRMGYADSCLDAPRKERPKSVRRGHYGKKNNNDFRLETASDSGNEWSPSSSEYSRSSSFNEYSCSSPMSFEHLSSPAPSSLYDSDCEFTPNASNRTAAYLATPLTSKASKNGTSPDRHYVSPLNIFAPPVQSRRRLHGRRDD</sequence>
<name>A0A0L0H9D6_SPIPD</name>
<dbReference type="PANTHER" id="PTHR47659:SF7">
    <property type="entry name" value="FUNGAL TRANSCRIPTIONAL REGULATORY PROTEIN, N-TERMINAL DOMAIN-CONTAINING PROTEIN"/>
    <property type="match status" value="1"/>
</dbReference>
<keyword evidence="6" id="KW-1185">Reference proteome</keyword>
<evidence type="ECO:0000313" key="5">
    <source>
        <dbReference type="EMBL" id="KNC98145.1"/>
    </source>
</evidence>
<dbReference type="RefSeq" id="XP_016606185.1">
    <property type="nucleotide sequence ID" value="XM_016754750.1"/>
</dbReference>
<reference evidence="5 6" key="1">
    <citation type="submission" date="2009-08" db="EMBL/GenBank/DDBJ databases">
        <title>The Genome Sequence of Spizellomyces punctatus strain DAOM BR117.</title>
        <authorList>
            <consortium name="The Broad Institute Genome Sequencing Platform"/>
            <person name="Russ C."/>
            <person name="Cuomo C."/>
            <person name="Shea T."/>
            <person name="Young S.K."/>
            <person name="Zeng Q."/>
            <person name="Koehrsen M."/>
            <person name="Haas B."/>
            <person name="Borodovsky M."/>
            <person name="Guigo R."/>
            <person name="Alvarado L."/>
            <person name="Berlin A."/>
            <person name="Bochicchio J."/>
            <person name="Borenstein D."/>
            <person name="Chapman S."/>
            <person name="Chen Z."/>
            <person name="Engels R."/>
            <person name="Freedman E."/>
            <person name="Gellesch M."/>
            <person name="Goldberg J."/>
            <person name="Griggs A."/>
            <person name="Gujja S."/>
            <person name="Heiman D."/>
            <person name="Hepburn T."/>
            <person name="Howarth C."/>
            <person name="Jen D."/>
            <person name="Larson L."/>
            <person name="Lewis B."/>
            <person name="Mehta T."/>
            <person name="Park D."/>
            <person name="Pearson M."/>
            <person name="Roberts A."/>
            <person name="Saif S."/>
            <person name="Shenoy N."/>
            <person name="Sisk P."/>
            <person name="Stolte C."/>
            <person name="Sykes S."/>
            <person name="Thomson T."/>
            <person name="Walk T."/>
            <person name="White J."/>
            <person name="Yandava C."/>
            <person name="Burger G."/>
            <person name="Gray M.W."/>
            <person name="Holland P.W.H."/>
            <person name="King N."/>
            <person name="Lang F.B.F."/>
            <person name="Roger A.J."/>
            <person name="Ruiz-Trillo I."/>
            <person name="Lander E."/>
            <person name="Nusbaum C."/>
        </authorList>
    </citation>
    <scope>NUCLEOTIDE SEQUENCE [LARGE SCALE GENOMIC DNA]</scope>
    <source>
        <strain evidence="5 6">DAOM BR117</strain>
    </source>
</reference>
<keyword evidence="1" id="KW-0479">Metal-binding</keyword>
<dbReference type="InParanoid" id="A0A0L0H9D6"/>
<evidence type="ECO:0000256" key="2">
    <source>
        <dbReference type="ARBA" id="ARBA00023242"/>
    </source>
</evidence>
<feature type="compositionally biased region" description="Low complexity" evidence="3">
    <location>
        <begin position="368"/>
        <end position="379"/>
    </location>
</feature>
<dbReference type="EMBL" id="KQ257461">
    <property type="protein sequence ID" value="KNC98145.1"/>
    <property type="molecule type" value="Genomic_DNA"/>
</dbReference>
<dbReference type="AlphaFoldDB" id="A0A0L0H9D6"/>
<dbReference type="GO" id="GO:0000981">
    <property type="term" value="F:DNA-binding transcription factor activity, RNA polymerase II-specific"/>
    <property type="evidence" value="ECO:0007669"/>
    <property type="project" value="InterPro"/>
</dbReference>
<gene>
    <name evidence="5" type="ORF">SPPG_06549</name>
</gene>
<dbReference type="Proteomes" id="UP000053201">
    <property type="component" value="Unassembled WGS sequence"/>
</dbReference>
<feature type="region of interest" description="Disordered" evidence="3">
    <location>
        <begin position="250"/>
        <end position="291"/>
    </location>
</feature>
<dbReference type="InterPro" id="IPR001138">
    <property type="entry name" value="Zn2Cys6_DnaBD"/>
</dbReference>
<feature type="compositionally biased region" description="Polar residues" evidence="3">
    <location>
        <begin position="433"/>
        <end position="442"/>
    </location>
</feature>
<dbReference type="OrthoDB" id="2114989at2759"/>
<feature type="region of interest" description="Disordered" evidence="3">
    <location>
        <begin position="433"/>
        <end position="470"/>
    </location>
</feature>